<dbReference type="InterPro" id="IPR031618">
    <property type="entry name" value="T4SS_TraI"/>
</dbReference>
<geneLocation type="plasmid" evidence="1">
    <name>pPA15W-NR</name>
</geneLocation>
<organism evidence="1">
    <name type="scientific">Pseudomonas aeruginosa</name>
    <dbReference type="NCBI Taxonomy" id="287"/>
    <lineage>
        <taxon>Bacteria</taxon>
        <taxon>Pseudomonadati</taxon>
        <taxon>Pseudomonadota</taxon>
        <taxon>Gammaproteobacteria</taxon>
        <taxon>Pseudomonadales</taxon>
        <taxon>Pseudomonadaceae</taxon>
        <taxon>Pseudomonas</taxon>
    </lineage>
</organism>
<proteinExistence type="predicted"/>
<keyword evidence="1" id="KW-0614">Plasmid</keyword>
<dbReference type="AlphaFoldDB" id="A0A6H1Q8S4"/>
<protein>
    <submittedName>
        <fullName evidence="1">DotC protein</fullName>
    </submittedName>
</protein>
<dbReference type="EMBL" id="MN961672">
    <property type="protein sequence ID" value="QIZ23378.1"/>
    <property type="molecule type" value="Genomic_DNA"/>
</dbReference>
<dbReference type="RefSeq" id="WP_023118096.1">
    <property type="nucleotide sequence ID" value="NZ_CAADOK010000151.1"/>
</dbReference>
<accession>A0A6H1Q8S4</accession>
<dbReference type="Pfam" id="PF16932">
    <property type="entry name" value="T4SS_TraI"/>
    <property type="match status" value="1"/>
</dbReference>
<name>A0A6H1Q8S4_PSEAI</name>
<dbReference type="GeneID" id="97170769"/>
<evidence type="ECO:0000313" key="1">
    <source>
        <dbReference type="EMBL" id="QIZ23378.1"/>
    </source>
</evidence>
<sequence length="269" mass="29394">MAPFKCGLLAACLLAASGAFAGQDAPPPDLSGVLTGSTNAAHESSIESDIPAIRLSSLKEAALGYGVRSGLARRSYEIGKMLSANESLLDGIFNFAALVLERNVMPPVLSYGQVSLNLPDTETIRVADATYRIESQARFVTAPTNWRDYLLHDFQYQVEVPATSLLPKNDAEKKVWEKYVSQGWDIGFKQADEIFGQSLARLERDYKGMVLYKSLLAKGMISKPYVAESKMGVTGNGNEININDRVLRITAKPQLQTNPAIWKPVAVPR</sequence>
<reference evidence="1" key="1">
    <citation type="submission" date="2020-01" db="EMBL/GenBank/DDBJ databases">
        <authorList>
            <person name="Zhou D."/>
        </authorList>
    </citation>
    <scope>NUCLEOTIDE SEQUENCE</scope>
    <source>
        <strain evidence="1">PA15W</strain>
        <plasmid evidence="1">pPA15W-NR</plasmid>
    </source>
</reference>